<sequence>MPAQPDSKPKLTAAAAKEREKRRMMLPPVKIANCRSKTAAAHRKPNYSIGSRFAAAVGRTLETDKVFAAEFSESVSGLFLHMTPYQTG</sequence>
<proteinExistence type="predicted"/>
<dbReference type="STRING" id="1032488.HMPREF9371_1928"/>
<dbReference type="AlphaFoldDB" id="G4CJY8"/>
<dbReference type="HOGENOM" id="CLU_2465848_0_0_4"/>
<dbReference type="GO" id="GO:0008763">
    <property type="term" value="F:UDP-N-acetylmuramate-L-alanine ligase activity"/>
    <property type="evidence" value="ECO:0007669"/>
    <property type="project" value="UniProtKB-EC"/>
</dbReference>
<feature type="region of interest" description="Disordered" evidence="1">
    <location>
        <begin position="1"/>
        <end position="23"/>
    </location>
</feature>
<dbReference type="EMBL" id="AGAY01000066">
    <property type="protein sequence ID" value="EGY51879.1"/>
    <property type="molecule type" value="Genomic_DNA"/>
</dbReference>
<dbReference type="Proteomes" id="UP000003019">
    <property type="component" value="Unassembled WGS sequence"/>
</dbReference>
<evidence type="ECO:0000256" key="1">
    <source>
        <dbReference type="SAM" id="MobiDB-lite"/>
    </source>
</evidence>
<keyword evidence="2" id="KW-0436">Ligase</keyword>
<organism evidence="2 3">
    <name type="scientific">Neisseria shayeganii 871</name>
    <dbReference type="NCBI Taxonomy" id="1032488"/>
    <lineage>
        <taxon>Bacteria</taxon>
        <taxon>Pseudomonadati</taxon>
        <taxon>Pseudomonadota</taxon>
        <taxon>Betaproteobacteria</taxon>
        <taxon>Neisseriales</taxon>
        <taxon>Neisseriaceae</taxon>
        <taxon>Neisseria</taxon>
    </lineage>
</organism>
<protein>
    <submittedName>
        <fullName evidence="2">UDP-N-acetylmuramate-L-alanine ligase</fullName>
        <ecNumber evidence="2">6.3.2.8</ecNumber>
    </submittedName>
</protein>
<evidence type="ECO:0000313" key="2">
    <source>
        <dbReference type="EMBL" id="EGY51879.1"/>
    </source>
</evidence>
<evidence type="ECO:0000313" key="3">
    <source>
        <dbReference type="Proteomes" id="UP000003019"/>
    </source>
</evidence>
<comment type="caution">
    <text evidence="2">The sequence shown here is derived from an EMBL/GenBank/DDBJ whole genome shotgun (WGS) entry which is preliminary data.</text>
</comment>
<gene>
    <name evidence="2" type="ORF">HMPREF9371_1928</name>
</gene>
<keyword evidence="3" id="KW-1185">Reference proteome</keyword>
<accession>G4CJY8</accession>
<reference evidence="2 3" key="1">
    <citation type="submission" date="2011-05" db="EMBL/GenBank/DDBJ databases">
        <authorList>
            <person name="Muzny D."/>
            <person name="Qin X."/>
            <person name="Deng J."/>
            <person name="Jiang H."/>
            <person name="Liu Y."/>
            <person name="Qu J."/>
            <person name="Song X.-Z."/>
            <person name="Zhang L."/>
            <person name="Thornton R."/>
            <person name="Coyle M."/>
            <person name="Francisco L."/>
            <person name="Jackson L."/>
            <person name="Javaid M."/>
            <person name="Korchina V."/>
            <person name="Kovar C."/>
            <person name="Mata R."/>
            <person name="Mathew T."/>
            <person name="Ngo R."/>
            <person name="Nguyen L."/>
            <person name="Nguyen N."/>
            <person name="Okwuonu G."/>
            <person name="Ongeri F."/>
            <person name="Pham C."/>
            <person name="Simmons D."/>
            <person name="Wilczek-Boney K."/>
            <person name="Hale W."/>
            <person name="Jakkamsetti A."/>
            <person name="Pham P."/>
            <person name="Ruth R."/>
            <person name="San Lucas F."/>
            <person name="Warren J."/>
            <person name="Zhang J."/>
            <person name="Zhao Z."/>
            <person name="Zhou C."/>
            <person name="Zhu D."/>
            <person name="Lee S."/>
            <person name="Bess C."/>
            <person name="Blankenburg K."/>
            <person name="Forbes L."/>
            <person name="Fu Q."/>
            <person name="Gubbala S."/>
            <person name="Hirani K."/>
            <person name="Jayaseelan J.C."/>
            <person name="Lara F."/>
            <person name="Munidasa M."/>
            <person name="Palculict T."/>
            <person name="Patil S."/>
            <person name="Pu L.-L."/>
            <person name="Saada N."/>
            <person name="Tang L."/>
            <person name="Weissenberger G."/>
            <person name="Zhu Y."/>
            <person name="Hemphill L."/>
            <person name="Shang Y."/>
            <person name="Youmans B."/>
            <person name="Ayvaz T."/>
            <person name="Ross M."/>
            <person name="Santibanez J."/>
            <person name="Aqrawi P."/>
            <person name="Gross S."/>
            <person name="Joshi V."/>
            <person name="Fowler G."/>
            <person name="Nazareth L."/>
            <person name="Reid J."/>
            <person name="Worley K."/>
            <person name="Petrosino J."/>
            <person name="Highlander S."/>
            <person name="Gibbs R."/>
        </authorList>
    </citation>
    <scope>NUCLEOTIDE SEQUENCE [LARGE SCALE GENOMIC DNA]</scope>
    <source>
        <strain evidence="2 3">871</strain>
    </source>
</reference>
<dbReference type="EC" id="6.3.2.8" evidence="2"/>
<name>G4CJY8_9NEIS</name>